<proteinExistence type="predicted"/>
<name>A0ABU5I337_9HYPH</name>
<dbReference type="InterPro" id="IPR027417">
    <property type="entry name" value="P-loop_NTPase"/>
</dbReference>
<comment type="caution">
    <text evidence="2">The sequence shown here is derived from an EMBL/GenBank/DDBJ whole genome shotgun (WGS) entry which is preliminary data.</text>
</comment>
<reference evidence="2 3" key="1">
    <citation type="submission" date="2023-12" db="EMBL/GenBank/DDBJ databases">
        <title>Description of Novel Strain Fulvimarina sp. 2208YS6-2-32 isolated from Uroteuthis (Photololigo) edulis.</title>
        <authorList>
            <person name="Park J.-S."/>
        </authorList>
    </citation>
    <scope>NUCLEOTIDE SEQUENCE [LARGE SCALE GENOMIC DNA]</scope>
    <source>
        <strain evidence="2 3">2208YS6-2-32</strain>
    </source>
</reference>
<protein>
    <submittedName>
        <fullName evidence="2">Chromosome partitioning protein ParA</fullName>
    </submittedName>
</protein>
<accession>A0ABU5I337</accession>
<evidence type="ECO:0000313" key="2">
    <source>
        <dbReference type="EMBL" id="MDY8108591.1"/>
    </source>
</evidence>
<sequence length="263" mass="27168">MIRSIGIGTFKSSGTTILALTAASAAACSEGRVVLVDAAHDPDLALWARKGFGTPDIDVIRAERAAGLPGILNDASNRGHLVVVDAGRDPATIARVAALCDRLVIPVRLSPASALAVIATERHLDECGGRAADRHRRILVANAITPIPSRVARAVEAIVASSATRRLEVGLGLRAAYEAPFLGGGTLFDLMDEDAPGLVRARAEAMALAVALGLSDRRYREAAPVRAAEPALRRAVPSADDRPIVRGLGSDRGGAGARSTASG</sequence>
<feature type="region of interest" description="Disordered" evidence="1">
    <location>
        <begin position="241"/>
        <end position="263"/>
    </location>
</feature>
<keyword evidence="3" id="KW-1185">Reference proteome</keyword>
<dbReference type="PROSITE" id="PS51257">
    <property type="entry name" value="PROKAR_LIPOPROTEIN"/>
    <property type="match status" value="1"/>
</dbReference>
<evidence type="ECO:0000313" key="3">
    <source>
        <dbReference type="Proteomes" id="UP001294412"/>
    </source>
</evidence>
<gene>
    <name evidence="2" type="ORF">U0C82_05405</name>
</gene>
<dbReference type="SUPFAM" id="SSF52540">
    <property type="entry name" value="P-loop containing nucleoside triphosphate hydrolases"/>
    <property type="match status" value="1"/>
</dbReference>
<dbReference type="Gene3D" id="3.40.50.300">
    <property type="entry name" value="P-loop containing nucleotide triphosphate hydrolases"/>
    <property type="match status" value="1"/>
</dbReference>
<dbReference type="RefSeq" id="WP_322186071.1">
    <property type="nucleotide sequence ID" value="NZ_JAXLPB010000002.1"/>
</dbReference>
<dbReference type="Proteomes" id="UP001294412">
    <property type="component" value="Unassembled WGS sequence"/>
</dbReference>
<organism evidence="2 3">
    <name type="scientific">Fulvimarina uroteuthidis</name>
    <dbReference type="NCBI Taxonomy" id="3098149"/>
    <lineage>
        <taxon>Bacteria</taxon>
        <taxon>Pseudomonadati</taxon>
        <taxon>Pseudomonadota</taxon>
        <taxon>Alphaproteobacteria</taxon>
        <taxon>Hyphomicrobiales</taxon>
        <taxon>Aurantimonadaceae</taxon>
        <taxon>Fulvimarina</taxon>
    </lineage>
</organism>
<evidence type="ECO:0000256" key="1">
    <source>
        <dbReference type="SAM" id="MobiDB-lite"/>
    </source>
</evidence>
<dbReference type="EMBL" id="JAXLPB010000002">
    <property type="protein sequence ID" value="MDY8108591.1"/>
    <property type="molecule type" value="Genomic_DNA"/>
</dbReference>